<feature type="transmembrane region" description="Helical" evidence="1">
    <location>
        <begin position="6"/>
        <end position="30"/>
    </location>
</feature>
<keyword evidence="1" id="KW-0472">Membrane</keyword>
<sequence>MATTGMQLLGLIMSLIGWVCGFLVCVLPMWRVTAFIGNKHSDGADHVGRPVDELHRAEYRRDPVQGV</sequence>
<keyword evidence="1" id="KW-1133">Transmembrane helix</keyword>
<name>A0A556V8V8_BAGYA</name>
<dbReference type="Proteomes" id="UP000319801">
    <property type="component" value="Unassembled WGS sequence"/>
</dbReference>
<evidence type="ECO:0000256" key="1">
    <source>
        <dbReference type="SAM" id="Phobius"/>
    </source>
</evidence>
<accession>A0A556V8V8</accession>
<organism evidence="2 3">
    <name type="scientific">Bagarius yarrelli</name>
    <name type="common">Goonch</name>
    <name type="synonym">Bagrus yarrelli</name>
    <dbReference type="NCBI Taxonomy" id="175774"/>
    <lineage>
        <taxon>Eukaryota</taxon>
        <taxon>Metazoa</taxon>
        <taxon>Chordata</taxon>
        <taxon>Craniata</taxon>
        <taxon>Vertebrata</taxon>
        <taxon>Euteleostomi</taxon>
        <taxon>Actinopterygii</taxon>
        <taxon>Neopterygii</taxon>
        <taxon>Teleostei</taxon>
        <taxon>Ostariophysi</taxon>
        <taxon>Siluriformes</taxon>
        <taxon>Sisoridae</taxon>
        <taxon>Sisorinae</taxon>
        <taxon>Bagarius</taxon>
    </lineage>
</organism>
<reference evidence="2 3" key="1">
    <citation type="journal article" date="2019" name="Genome Biol. Evol.">
        <title>Whole-Genome Sequencing of the Giant Devil Catfish, Bagarius yarrelli.</title>
        <authorList>
            <person name="Jiang W."/>
            <person name="Lv Y."/>
            <person name="Cheng L."/>
            <person name="Yang K."/>
            <person name="Chao B."/>
            <person name="Wang X."/>
            <person name="Li Y."/>
            <person name="Pan X."/>
            <person name="You X."/>
            <person name="Zhang Y."/>
            <person name="Yang J."/>
            <person name="Li J."/>
            <person name="Zhang X."/>
            <person name="Liu S."/>
            <person name="Sun C."/>
            <person name="Yang J."/>
            <person name="Shi Q."/>
        </authorList>
    </citation>
    <scope>NUCLEOTIDE SEQUENCE [LARGE SCALE GENOMIC DNA]</scope>
    <source>
        <strain evidence="2">JWS20170419001</strain>
        <tissue evidence="2">Muscle</tissue>
    </source>
</reference>
<evidence type="ECO:0000313" key="3">
    <source>
        <dbReference type="Proteomes" id="UP000319801"/>
    </source>
</evidence>
<gene>
    <name evidence="2" type="ORF">Baya_14327</name>
</gene>
<proteinExistence type="predicted"/>
<dbReference type="EMBL" id="VCAZ01000163">
    <property type="protein sequence ID" value="TTA69400.1"/>
    <property type="molecule type" value="Genomic_DNA"/>
</dbReference>
<keyword evidence="1" id="KW-0812">Transmembrane</keyword>
<dbReference type="AlphaFoldDB" id="A0A556V8V8"/>
<protein>
    <submittedName>
        <fullName evidence="2">Claudin-6</fullName>
    </submittedName>
</protein>
<evidence type="ECO:0000313" key="2">
    <source>
        <dbReference type="EMBL" id="TTA69400.1"/>
    </source>
</evidence>
<dbReference type="Gene3D" id="1.20.140.150">
    <property type="match status" value="1"/>
</dbReference>
<comment type="caution">
    <text evidence="2">The sequence shown here is derived from an EMBL/GenBank/DDBJ whole genome shotgun (WGS) entry which is preliminary data.</text>
</comment>
<keyword evidence="3" id="KW-1185">Reference proteome</keyword>